<protein>
    <recommendedName>
        <fullName evidence="1">YCII-related domain-containing protein</fullName>
    </recommendedName>
</protein>
<feature type="domain" description="YCII-related" evidence="1">
    <location>
        <begin position="106"/>
        <end position="187"/>
    </location>
</feature>
<reference evidence="2" key="1">
    <citation type="submission" date="2020-06" db="EMBL/GenBank/DDBJ databases">
        <title>WGS assembly of Ceratodon purpureus strain R40.</title>
        <authorList>
            <person name="Carey S.B."/>
            <person name="Jenkins J."/>
            <person name="Shu S."/>
            <person name="Lovell J.T."/>
            <person name="Sreedasyam A."/>
            <person name="Maumus F."/>
            <person name="Tiley G.P."/>
            <person name="Fernandez-Pozo N."/>
            <person name="Barry K."/>
            <person name="Chen C."/>
            <person name="Wang M."/>
            <person name="Lipzen A."/>
            <person name="Daum C."/>
            <person name="Saski C.A."/>
            <person name="Payton A.C."/>
            <person name="Mcbreen J.C."/>
            <person name="Conrad R.E."/>
            <person name="Kollar L.M."/>
            <person name="Olsson S."/>
            <person name="Huttunen S."/>
            <person name="Landis J.B."/>
            <person name="Wickett N.J."/>
            <person name="Johnson M.G."/>
            <person name="Rensing S.A."/>
            <person name="Grimwood J."/>
            <person name="Schmutz J."/>
            <person name="Mcdaniel S.F."/>
        </authorList>
    </citation>
    <scope>NUCLEOTIDE SEQUENCE</scope>
    <source>
        <strain evidence="2">R40</strain>
    </source>
</reference>
<accession>A0A8T0HBF8</accession>
<sequence>MLACLQPSRRMAMAMAMASVSHLILSPGALQASASAASADTRSLLSARRVRSFSAASASFSECGSRLRVGTLGAHGLLRFESSKMKSKRMVTSASSEPQVDSRQYFALTYDYIPDILEKRGPYRPGHIELAKALEAEGKMLLGGAWGAPVDGALFIFLVNSADEVQQFVDKDPYIEGGLVTKVTIRPVAAAVGTWVTAAKK</sequence>
<dbReference type="SUPFAM" id="SSF54909">
    <property type="entry name" value="Dimeric alpha+beta barrel"/>
    <property type="match status" value="1"/>
</dbReference>
<dbReference type="Proteomes" id="UP000822688">
    <property type="component" value="Chromosome 7"/>
</dbReference>
<comment type="caution">
    <text evidence="2">The sequence shown here is derived from an EMBL/GenBank/DDBJ whole genome shotgun (WGS) entry which is preliminary data.</text>
</comment>
<dbReference type="Pfam" id="PF03795">
    <property type="entry name" value="YCII"/>
    <property type="match status" value="1"/>
</dbReference>
<keyword evidence="3" id="KW-1185">Reference proteome</keyword>
<evidence type="ECO:0000313" key="3">
    <source>
        <dbReference type="Proteomes" id="UP000822688"/>
    </source>
</evidence>
<dbReference type="AlphaFoldDB" id="A0A8T0HBF8"/>
<evidence type="ECO:0000259" key="1">
    <source>
        <dbReference type="Pfam" id="PF03795"/>
    </source>
</evidence>
<evidence type="ECO:0000313" key="2">
    <source>
        <dbReference type="EMBL" id="KAG0567664.1"/>
    </source>
</evidence>
<dbReference type="InterPro" id="IPR051807">
    <property type="entry name" value="Sec-metab_biosynth-assoc"/>
</dbReference>
<organism evidence="2 3">
    <name type="scientific">Ceratodon purpureus</name>
    <name type="common">Fire moss</name>
    <name type="synonym">Dicranum purpureum</name>
    <dbReference type="NCBI Taxonomy" id="3225"/>
    <lineage>
        <taxon>Eukaryota</taxon>
        <taxon>Viridiplantae</taxon>
        <taxon>Streptophyta</taxon>
        <taxon>Embryophyta</taxon>
        <taxon>Bryophyta</taxon>
        <taxon>Bryophytina</taxon>
        <taxon>Bryopsida</taxon>
        <taxon>Dicranidae</taxon>
        <taxon>Pseudoditrichales</taxon>
        <taxon>Ditrichaceae</taxon>
        <taxon>Ceratodon</taxon>
    </lineage>
</organism>
<gene>
    <name evidence="2" type="ORF">KC19_7G152400</name>
</gene>
<dbReference type="PANTHER" id="PTHR33606">
    <property type="entry name" value="PROTEIN YCII"/>
    <property type="match status" value="1"/>
</dbReference>
<dbReference type="InterPro" id="IPR005545">
    <property type="entry name" value="YCII"/>
</dbReference>
<dbReference type="EMBL" id="CM026428">
    <property type="protein sequence ID" value="KAG0567664.1"/>
    <property type="molecule type" value="Genomic_DNA"/>
</dbReference>
<dbReference type="InterPro" id="IPR011008">
    <property type="entry name" value="Dimeric_a/b-barrel"/>
</dbReference>
<dbReference type="Gene3D" id="3.30.70.1060">
    <property type="entry name" value="Dimeric alpha+beta barrel"/>
    <property type="match status" value="1"/>
</dbReference>
<dbReference type="PANTHER" id="PTHR33606:SF3">
    <property type="entry name" value="PROTEIN YCII"/>
    <property type="match status" value="1"/>
</dbReference>
<name>A0A8T0HBF8_CERPU</name>
<proteinExistence type="predicted"/>